<proteinExistence type="predicted"/>
<dbReference type="RefSeq" id="WP_077121204.1">
    <property type="nucleotide sequence ID" value="NZ_MUKP01000031.1"/>
</dbReference>
<reference evidence="2 3" key="1">
    <citation type="journal article" date="2016" name="Antonie Van Leeuwenhoek">
        <title>Nocardia donostiensis sp. nov., isolated from human respiratory specimens.</title>
        <authorList>
            <person name="Ercibengoa M."/>
            <person name="Bell M."/>
            <person name="Marimon J.M."/>
            <person name="Humrighouse B."/>
            <person name="Klenk H.P."/>
            <person name="Potter G."/>
            <person name="Perez-Trallero E."/>
        </authorList>
    </citation>
    <scope>NUCLEOTIDE SEQUENCE [LARGE SCALE GENOMIC DNA]</scope>
    <source>
        <strain evidence="2 3">X1655</strain>
    </source>
</reference>
<dbReference type="InterPro" id="IPR041698">
    <property type="entry name" value="Methyltransf_25"/>
</dbReference>
<organism evidence="2 3">
    <name type="scientific">Nocardia donostiensis</name>
    <dbReference type="NCBI Taxonomy" id="1538463"/>
    <lineage>
        <taxon>Bacteria</taxon>
        <taxon>Bacillati</taxon>
        <taxon>Actinomycetota</taxon>
        <taxon>Actinomycetes</taxon>
        <taxon>Mycobacteriales</taxon>
        <taxon>Nocardiaceae</taxon>
        <taxon>Nocardia</taxon>
    </lineage>
</organism>
<dbReference type="SUPFAM" id="SSF53335">
    <property type="entry name" value="S-adenosyl-L-methionine-dependent methyltransferases"/>
    <property type="match status" value="1"/>
</dbReference>
<dbReference type="Gene3D" id="3.40.50.150">
    <property type="entry name" value="Vaccinia Virus protein VP39"/>
    <property type="match status" value="1"/>
</dbReference>
<evidence type="ECO:0000313" key="2">
    <source>
        <dbReference type="EMBL" id="ONM46311.1"/>
    </source>
</evidence>
<dbReference type="AlphaFoldDB" id="A0A1W0B856"/>
<dbReference type="EMBL" id="MUMY01000027">
    <property type="protein sequence ID" value="ONM46311.1"/>
    <property type="molecule type" value="Genomic_DNA"/>
</dbReference>
<accession>A0A1W0B856</accession>
<dbReference type="InterPro" id="IPR029063">
    <property type="entry name" value="SAM-dependent_MTases_sf"/>
</dbReference>
<keyword evidence="3" id="KW-1185">Reference proteome</keyword>
<comment type="caution">
    <text evidence="2">The sequence shown here is derived from an EMBL/GenBank/DDBJ whole genome shotgun (WGS) entry which is preliminary data.</text>
</comment>
<evidence type="ECO:0000313" key="3">
    <source>
        <dbReference type="Proteomes" id="UP000188836"/>
    </source>
</evidence>
<name>A0A1W0B856_9NOCA</name>
<gene>
    <name evidence="2" type="ORF">B0T46_23840</name>
</gene>
<dbReference type="Proteomes" id="UP000188836">
    <property type="component" value="Unassembled WGS sequence"/>
</dbReference>
<dbReference type="CDD" id="cd02440">
    <property type="entry name" value="AdoMet_MTases"/>
    <property type="match status" value="1"/>
</dbReference>
<dbReference type="OrthoDB" id="4528595at2"/>
<evidence type="ECO:0000259" key="1">
    <source>
        <dbReference type="Pfam" id="PF13649"/>
    </source>
</evidence>
<dbReference type="STRING" id="1538463.B0T36_19955"/>
<dbReference type="Pfam" id="PF13649">
    <property type="entry name" value="Methyltransf_25"/>
    <property type="match status" value="1"/>
</dbReference>
<sequence length="236" mass="25552">MFIDTYENFAEFYDITAAWHVPKIAGPLAEALSVVEGTAGPVLEIGAGTGRVTEVIAKTVPQADIIAAEPSVPMRAVLTSRVFGDPHLRDRVTVLEEPAPHMRLPDHLSGVVLVGVLGHLTDVERADLWARLGERLAPGAPIVVDFFASDPSPMPLTKVLSEPIGEQTYEWWVSSAGLVDGLIRYQRTWKVIADGEPVRSVDTTSDWVPLNLEQLAEESGLTARRIGDSSIGVLAR</sequence>
<protein>
    <recommendedName>
        <fullName evidence="1">Methyltransferase domain-containing protein</fullName>
    </recommendedName>
</protein>
<feature type="domain" description="Methyltransferase" evidence="1">
    <location>
        <begin position="42"/>
        <end position="139"/>
    </location>
</feature>